<accession>A0ABU8TXE4</accession>
<dbReference type="EMBL" id="JBBKAM010000002">
    <property type="protein sequence ID" value="MEJ8640290.1"/>
    <property type="molecule type" value="Genomic_DNA"/>
</dbReference>
<evidence type="ECO:0008006" key="3">
    <source>
        <dbReference type="Google" id="ProtNLM"/>
    </source>
</evidence>
<sequence length="156" mass="16182">MLEDVDVVTAADPSCQPLADLRSAKPKRTPTGTAWAALQAGGGPAGGSVVLTSYAKGEAKAQMGELKAALTTCKDFSASSRRGWSERATLVALPSVEVGDESVSFSTTGHEAPDKHQIMTIVRTGGCLAVYLTPSDGNQPPASLMERQHEKLEAAG</sequence>
<name>A0ABU8TXE4_9ACTN</name>
<comment type="caution">
    <text evidence="1">The sequence shown here is derived from an EMBL/GenBank/DDBJ whole genome shotgun (WGS) entry which is preliminary data.</text>
</comment>
<reference evidence="1 2" key="1">
    <citation type="submission" date="2024-03" db="EMBL/GenBank/DDBJ databases">
        <title>Novel Streptomyces species of biotechnological and ecological value are a feature of Machair soil.</title>
        <authorList>
            <person name="Prole J.R."/>
            <person name="Goodfellow M."/>
            <person name="Allenby N."/>
            <person name="Ward A.C."/>
        </authorList>
    </citation>
    <scope>NUCLEOTIDE SEQUENCE [LARGE SCALE GENOMIC DNA]</scope>
    <source>
        <strain evidence="1 2">MS1.HAVA.3</strain>
    </source>
</reference>
<evidence type="ECO:0000313" key="1">
    <source>
        <dbReference type="EMBL" id="MEJ8640290.1"/>
    </source>
</evidence>
<organism evidence="1 2">
    <name type="scientific">Streptomyces caledonius</name>
    <dbReference type="NCBI Taxonomy" id="3134107"/>
    <lineage>
        <taxon>Bacteria</taxon>
        <taxon>Bacillati</taxon>
        <taxon>Actinomycetota</taxon>
        <taxon>Actinomycetes</taxon>
        <taxon>Kitasatosporales</taxon>
        <taxon>Streptomycetaceae</taxon>
        <taxon>Streptomyces</taxon>
    </lineage>
</organism>
<protein>
    <recommendedName>
        <fullName evidence="3">Lipoprotein</fullName>
    </recommendedName>
</protein>
<proteinExistence type="predicted"/>
<dbReference type="Proteomes" id="UP001382904">
    <property type="component" value="Unassembled WGS sequence"/>
</dbReference>
<evidence type="ECO:0000313" key="2">
    <source>
        <dbReference type="Proteomes" id="UP001382904"/>
    </source>
</evidence>
<keyword evidence="2" id="KW-1185">Reference proteome</keyword>
<gene>
    <name evidence="1" type="ORF">WKI68_00390</name>
</gene>